<gene>
    <name evidence="2" type="ORF">EVAR_32865_1</name>
</gene>
<keyword evidence="3" id="KW-1185">Reference proteome</keyword>
<dbReference type="Proteomes" id="UP000299102">
    <property type="component" value="Unassembled WGS sequence"/>
</dbReference>
<accession>A0A4C1WBN5</accession>
<sequence length="70" mass="7487">MGALRIPGAMRAHDRRDTGSLHADGGRILFTAALPPPRHPAAPSRPIKPSRHEDKPPPTCGGLFYLTLPA</sequence>
<proteinExistence type="predicted"/>
<evidence type="ECO:0000256" key="1">
    <source>
        <dbReference type="SAM" id="MobiDB-lite"/>
    </source>
</evidence>
<feature type="region of interest" description="Disordered" evidence="1">
    <location>
        <begin position="1"/>
        <end position="61"/>
    </location>
</feature>
<name>A0A4C1WBN5_EUMVA</name>
<dbReference type="EMBL" id="BGZK01000524">
    <property type="protein sequence ID" value="GBP48463.1"/>
    <property type="molecule type" value="Genomic_DNA"/>
</dbReference>
<evidence type="ECO:0000313" key="2">
    <source>
        <dbReference type="EMBL" id="GBP48463.1"/>
    </source>
</evidence>
<organism evidence="2 3">
    <name type="scientific">Eumeta variegata</name>
    <name type="common">Bagworm moth</name>
    <name type="synonym">Eumeta japonica</name>
    <dbReference type="NCBI Taxonomy" id="151549"/>
    <lineage>
        <taxon>Eukaryota</taxon>
        <taxon>Metazoa</taxon>
        <taxon>Ecdysozoa</taxon>
        <taxon>Arthropoda</taxon>
        <taxon>Hexapoda</taxon>
        <taxon>Insecta</taxon>
        <taxon>Pterygota</taxon>
        <taxon>Neoptera</taxon>
        <taxon>Endopterygota</taxon>
        <taxon>Lepidoptera</taxon>
        <taxon>Glossata</taxon>
        <taxon>Ditrysia</taxon>
        <taxon>Tineoidea</taxon>
        <taxon>Psychidae</taxon>
        <taxon>Oiketicinae</taxon>
        <taxon>Eumeta</taxon>
    </lineage>
</organism>
<reference evidence="2 3" key="1">
    <citation type="journal article" date="2019" name="Commun. Biol.">
        <title>The bagworm genome reveals a unique fibroin gene that provides high tensile strength.</title>
        <authorList>
            <person name="Kono N."/>
            <person name="Nakamura H."/>
            <person name="Ohtoshi R."/>
            <person name="Tomita M."/>
            <person name="Numata K."/>
            <person name="Arakawa K."/>
        </authorList>
    </citation>
    <scope>NUCLEOTIDE SEQUENCE [LARGE SCALE GENOMIC DNA]</scope>
</reference>
<protein>
    <submittedName>
        <fullName evidence="2">Uncharacterized protein</fullName>
    </submittedName>
</protein>
<comment type="caution">
    <text evidence="2">The sequence shown here is derived from an EMBL/GenBank/DDBJ whole genome shotgun (WGS) entry which is preliminary data.</text>
</comment>
<dbReference type="AlphaFoldDB" id="A0A4C1WBN5"/>
<evidence type="ECO:0000313" key="3">
    <source>
        <dbReference type="Proteomes" id="UP000299102"/>
    </source>
</evidence>